<organism evidence="2 3">
    <name type="scientific">Lichtheimia ornata</name>
    <dbReference type="NCBI Taxonomy" id="688661"/>
    <lineage>
        <taxon>Eukaryota</taxon>
        <taxon>Fungi</taxon>
        <taxon>Fungi incertae sedis</taxon>
        <taxon>Mucoromycota</taxon>
        <taxon>Mucoromycotina</taxon>
        <taxon>Mucoromycetes</taxon>
        <taxon>Mucorales</taxon>
        <taxon>Lichtheimiaceae</taxon>
        <taxon>Lichtheimia</taxon>
    </lineage>
</organism>
<dbReference type="AlphaFoldDB" id="A0AAD7UVC6"/>
<reference evidence="2 3" key="1">
    <citation type="submission" date="2023-03" db="EMBL/GenBank/DDBJ databases">
        <title>Genome sequence of Lichtheimia ornata CBS 291.66.</title>
        <authorList>
            <person name="Mohabir J.T."/>
            <person name="Shea T.P."/>
            <person name="Kurbessoian T."/>
            <person name="Berby B."/>
            <person name="Fontaine J."/>
            <person name="Livny J."/>
            <person name="Gnirke A."/>
            <person name="Stajich J.E."/>
            <person name="Cuomo C.A."/>
        </authorList>
    </citation>
    <scope>NUCLEOTIDE SEQUENCE [LARGE SCALE GENOMIC DNA]</scope>
    <source>
        <strain evidence="2">CBS 291.66</strain>
    </source>
</reference>
<dbReference type="Proteomes" id="UP001234581">
    <property type="component" value="Unassembled WGS sequence"/>
</dbReference>
<feature type="compositionally biased region" description="Polar residues" evidence="1">
    <location>
        <begin position="188"/>
        <end position="203"/>
    </location>
</feature>
<feature type="region of interest" description="Disordered" evidence="1">
    <location>
        <begin position="188"/>
        <end position="223"/>
    </location>
</feature>
<dbReference type="RefSeq" id="XP_058338089.1">
    <property type="nucleotide sequence ID" value="XM_058491194.1"/>
</dbReference>
<dbReference type="EMBL" id="JARTCD010000084">
    <property type="protein sequence ID" value="KAJ8653175.1"/>
    <property type="molecule type" value="Genomic_DNA"/>
</dbReference>
<comment type="caution">
    <text evidence="2">The sequence shown here is derived from an EMBL/GenBank/DDBJ whole genome shotgun (WGS) entry which is preliminary data.</text>
</comment>
<dbReference type="GeneID" id="83218625"/>
<sequence>MEFLAPSFIQTTIPQCQSQAPFMLQGWWDLTNASGRCHIQVRLRPQLRAVGIVNFELYSWYNGSHLLNSQNSQQTTYIASTTTRGTYCICGRFKSANKKYTKKSCNYFTQHTPARALELYEQLTRGQQEQPALAIEYLGHASFQVQQQQGARSVVHQQHGAFHEQLIALSMDHPQPFAQHIFNSHPSASGDIQMTGINTQQPSFGADWGDDSQVDPLMDVNTQ</sequence>
<accession>A0AAD7UVC6</accession>
<name>A0AAD7UVC6_9FUNG</name>
<protein>
    <submittedName>
        <fullName evidence="2">Uncharacterized protein</fullName>
    </submittedName>
</protein>
<evidence type="ECO:0000313" key="2">
    <source>
        <dbReference type="EMBL" id="KAJ8653175.1"/>
    </source>
</evidence>
<evidence type="ECO:0000256" key="1">
    <source>
        <dbReference type="SAM" id="MobiDB-lite"/>
    </source>
</evidence>
<proteinExistence type="predicted"/>
<gene>
    <name evidence="2" type="ORF">O0I10_011224</name>
</gene>
<keyword evidence="3" id="KW-1185">Reference proteome</keyword>
<evidence type="ECO:0000313" key="3">
    <source>
        <dbReference type="Proteomes" id="UP001234581"/>
    </source>
</evidence>